<gene>
    <name evidence="2" type="primary">CSON001877</name>
</gene>
<evidence type="ECO:0000256" key="1">
    <source>
        <dbReference type="SAM" id="Phobius"/>
    </source>
</evidence>
<evidence type="ECO:0000313" key="2">
    <source>
        <dbReference type="EMBL" id="SSX29914.1"/>
    </source>
</evidence>
<dbReference type="AlphaFoldDB" id="A0A336MHN4"/>
<keyword evidence="1" id="KW-0812">Transmembrane</keyword>
<dbReference type="EMBL" id="UFQT01001304">
    <property type="protein sequence ID" value="SSX29914.1"/>
    <property type="molecule type" value="Genomic_DNA"/>
</dbReference>
<organism evidence="2">
    <name type="scientific">Culicoides sonorensis</name>
    <name type="common">Biting midge</name>
    <dbReference type="NCBI Taxonomy" id="179676"/>
    <lineage>
        <taxon>Eukaryota</taxon>
        <taxon>Metazoa</taxon>
        <taxon>Ecdysozoa</taxon>
        <taxon>Arthropoda</taxon>
        <taxon>Hexapoda</taxon>
        <taxon>Insecta</taxon>
        <taxon>Pterygota</taxon>
        <taxon>Neoptera</taxon>
        <taxon>Endopterygota</taxon>
        <taxon>Diptera</taxon>
        <taxon>Nematocera</taxon>
        <taxon>Chironomoidea</taxon>
        <taxon>Ceratopogonidae</taxon>
        <taxon>Ceratopogoninae</taxon>
        <taxon>Culicoides</taxon>
        <taxon>Monoculicoides</taxon>
    </lineage>
</organism>
<reference evidence="2" key="1">
    <citation type="submission" date="2018-07" db="EMBL/GenBank/DDBJ databases">
        <authorList>
            <person name="Quirk P.G."/>
            <person name="Krulwich T.A."/>
        </authorList>
    </citation>
    <scope>NUCLEOTIDE SEQUENCE</scope>
</reference>
<accession>A0A336MHN4</accession>
<sequence length="116" mass="12928">MLNRVSDSSFGNFLSSIIIVYHNIFNLLVPLLGSKCKFESIININIVSYIFDVDLEIFEPFVNRDKNEKKINCKAAPPSDARRIAGFGPPGFKPLEVAPVSGNIRSFVFGVDQCMD</sequence>
<protein>
    <submittedName>
        <fullName evidence="2">CSON001877 protein</fullName>
    </submittedName>
</protein>
<proteinExistence type="predicted"/>
<keyword evidence="1" id="KW-1133">Transmembrane helix</keyword>
<name>A0A336MHN4_CULSO</name>
<feature type="transmembrane region" description="Helical" evidence="1">
    <location>
        <begin position="12"/>
        <end position="32"/>
    </location>
</feature>
<dbReference type="VEuPathDB" id="VectorBase:CSON001877"/>
<keyword evidence="1" id="KW-0472">Membrane</keyword>